<dbReference type="Pfam" id="PF01593">
    <property type="entry name" value="Amino_oxidase"/>
    <property type="match status" value="1"/>
</dbReference>
<dbReference type="OrthoDB" id="9769600at2"/>
<dbReference type="Gene3D" id="3.50.50.60">
    <property type="entry name" value="FAD/NAD(P)-binding domain"/>
    <property type="match status" value="1"/>
</dbReference>
<dbReference type="RefSeq" id="WP_046573918.1">
    <property type="nucleotide sequence ID" value="NZ_CP010429.1"/>
</dbReference>
<protein>
    <recommendedName>
        <fullName evidence="1">Amine oxidase domain-containing protein</fullName>
    </recommendedName>
</protein>
<organism evidence="2 3">
    <name type="scientific">Spirosoma radiotolerans</name>
    <dbReference type="NCBI Taxonomy" id="1379870"/>
    <lineage>
        <taxon>Bacteria</taxon>
        <taxon>Pseudomonadati</taxon>
        <taxon>Bacteroidota</taxon>
        <taxon>Cytophagia</taxon>
        <taxon>Cytophagales</taxon>
        <taxon>Cytophagaceae</taxon>
        <taxon>Spirosoma</taxon>
    </lineage>
</organism>
<dbReference type="PANTHER" id="PTHR21197">
    <property type="entry name" value="UDP-GALACTOPYRANOSE MUTASE"/>
    <property type="match status" value="1"/>
</dbReference>
<accession>A0A0E3V7H2</accession>
<dbReference type="AlphaFoldDB" id="A0A0E3V7H2"/>
<dbReference type="Proteomes" id="UP000033054">
    <property type="component" value="Chromosome"/>
</dbReference>
<evidence type="ECO:0000313" key="2">
    <source>
        <dbReference type="EMBL" id="AKD55426.1"/>
    </source>
</evidence>
<dbReference type="KEGG" id="srd:SD10_11440"/>
<proteinExistence type="predicted"/>
<dbReference type="PANTHER" id="PTHR21197:SF0">
    <property type="entry name" value="UDP-GALACTOPYRANOSE MUTASE"/>
    <property type="match status" value="1"/>
</dbReference>
<dbReference type="PATRIC" id="fig|1379870.5.peg.2487"/>
<dbReference type="EMBL" id="CP010429">
    <property type="protein sequence ID" value="AKD55426.1"/>
    <property type="molecule type" value="Genomic_DNA"/>
</dbReference>
<dbReference type="GO" id="GO:0050660">
    <property type="term" value="F:flavin adenine dinucleotide binding"/>
    <property type="evidence" value="ECO:0007669"/>
    <property type="project" value="TreeGrafter"/>
</dbReference>
<dbReference type="GO" id="GO:0016491">
    <property type="term" value="F:oxidoreductase activity"/>
    <property type="evidence" value="ECO:0007669"/>
    <property type="project" value="InterPro"/>
</dbReference>
<gene>
    <name evidence="2" type="ORF">SD10_11440</name>
</gene>
<dbReference type="InterPro" id="IPR002937">
    <property type="entry name" value="Amino_oxidase"/>
</dbReference>
<name>A0A0E3V7H2_9BACT</name>
<dbReference type="HOGENOM" id="CLU_026719_1_0_10"/>
<evidence type="ECO:0000313" key="3">
    <source>
        <dbReference type="Proteomes" id="UP000033054"/>
    </source>
</evidence>
<reference evidence="2 3" key="1">
    <citation type="journal article" date="2014" name="Curr. Microbiol.">
        <title>Spirosoma radiotolerans sp. nov., a gamma-radiation-resistant bacterium isolated from gamma ray-irradiated soil.</title>
        <authorList>
            <person name="Lee J.J."/>
            <person name="Srinivasan S."/>
            <person name="Lim S."/>
            <person name="Joe M."/>
            <person name="Im S."/>
            <person name="Bae S.I."/>
            <person name="Park K.R."/>
            <person name="Han J.H."/>
            <person name="Park S.H."/>
            <person name="Joo B.M."/>
            <person name="Park S.J."/>
            <person name="Kim M.K."/>
        </authorList>
    </citation>
    <scope>NUCLEOTIDE SEQUENCE [LARGE SCALE GENOMIC DNA]</scope>
    <source>
        <strain evidence="2 3">DG5A</strain>
    </source>
</reference>
<dbReference type="InterPro" id="IPR036188">
    <property type="entry name" value="FAD/NAD-bd_sf"/>
</dbReference>
<dbReference type="NCBIfam" id="NF005548">
    <property type="entry name" value="PRK07208.1-4"/>
    <property type="match status" value="1"/>
</dbReference>
<dbReference type="STRING" id="1379870.SD10_11440"/>
<sequence>MSEVVTSKRIAIIGAGPAGMTAAYELAKKGYQVDIYEAENNVGGMSRTIQLWDCLVDLGPHRFFSTNRQINELWLEVAGNDYHMIDRQTRIFYRNHFFDYPLKPFNTFSNLGLLETVNSVISYVYQQIFPVPNNGDFESWVINRFGKRLYEMFFKHYSEKLWGIKCTELDADFAAQRIKKLSLYEAVRNSLTGNSGKHQTLVEQFAYPTQGTGMIYERMAQYCRDHKGRVFLNTKVRRVLTEQEQVVGLELADGTTERYDAVISTMPITSLVNTLDGVPSSVKESAAKLTFRNTILVYLLVEGDRLFPDQWLYVHSPELQVGRITNFRNWVPSLYGSSKDTILALELWCNNDDELWHRSDQSLIELATADLRKTGLIANKKVLDGHIHRVPRCYPIYAKGYMDALTPVQNYLSGIANLYPIGRYGSFKYNNQDHSILMGILAAQKLTTDQDQQVDLWAVNTDYETYQESTVITETGLIKQ</sequence>
<dbReference type="GO" id="GO:0005829">
    <property type="term" value="C:cytosol"/>
    <property type="evidence" value="ECO:0007669"/>
    <property type="project" value="TreeGrafter"/>
</dbReference>
<dbReference type="PRINTS" id="PR00419">
    <property type="entry name" value="ADXRDTASE"/>
</dbReference>
<feature type="domain" description="Amine oxidase" evidence="1">
    <location>
        <begin position="18"/>
        <end position="444"/>
    </location>
</feature>
<evidence type="ECO:0000259" key="1">
    <source>
        <dbReference type="Pfam" id="PF01593"/>
    </source>
</evidence>
<dbReference type="GO" id="GO:0008767">
    <property type="term" value="F:UDP-galactopyranose mutase activity"/>
    <property type="evidence" value="ECO:0007669"/>
    <property type="project" value="TreeGrafter"/>
</dbReference>
<keyword evidence="3" id="KW-1185">Reference proteome</keyword>
<dbReference type="SUPFAM" id="SSF51905">
    <property type="entry name" value="FAD/NAD(P)-binding domain"/>
    <property type="match status" value="1"/>
</dbReference>